<protein>
    <submittedName>
        <fullName evidence="3">Pyruvate ferredoxin oxidoreductase</fullName>
    </submittedName>
</protein>
<dbReference type="PANTHER" id="PTHR42730:SF1">
    <property type="entry name" value="2-OXOGLUTARATE SYNTHASE SUBUNIT KORC"/>
    <property type="match status" value="1"/>
</dbReference>
<name>A0A0S8FTF9_UNCW3</name>
<sequence>MAEIRFAGYGGQGIIRSGIIAGRAASIYDNKHATMSQSFGPEARGGACSSQLVVSESKVLYPYITESDILVAMSQAGYDKFEPEMSEQGRLLYDEDLVKPKQSRGHIAAHAIPATRFAEELGHKIVANVVMLGFFTAITGVVSYDAMKKALPESVPEKALELNLKAFDRGYNYGLEAVKRQGDSQKN</sequence>
<dbReference type="PANTHER" id="PTHR42730">
    <property type="entry name" value="2-OXOGLUTARATE SYNTHASE SUBUNIT KORC"/>
    <property type="match status" value="1"/>
</dbReference>
<dbReference type="STRING" id="1703779.AMJ83_04270"/>
<dbReference type="SUPFAM" id="SSF53323">
    <property type="entry name" value="Pyruvate-ferredoxin oxidoreductase, PFOR, domain III"/>
    <property type="match status" value="1"/>
</dbReference>
<accession>A0A0S8FTF9</accession>
<dbReference type="Pfam" id="PF01558">
    <property type="entry name" value="POR"/>
    <property type="match status" value="1"/>
</dbReference>
<comment type="caution">
    <text evidence="3">The sequence shown here is derived from an EMBL/GenBank/DDBJ whole genome shotgun (WGS) entry which is preliminary data.</text>
</comment>
<gene>
    <name evidence="3" type="ORF">AMJ83_04270</name>
</gene>
<dbReference type="EMBL" id="LJUJ01000006">
    <property type="protein sequence ID" value="KPK64040.1"/>
    <property type="molecule type" value="Genomic_DNA"/>
</dbReference>
<keyword evidence="3" id="KW-0670">Pyruvate</keyword>
<proteinExistence type="predicted"/>
<dbReference type="InterPro" id="IPR052554">
    <property type="entry name" value="2-oxoglutarate_synth_KorC"/>
</dbReference>
<keyword evidence="1" id="KW-0560">Oxidoreductase</keyword>
<dbReference type="PATRIC" id="fig|1703779.3.peg.938"/>
<dbReference type="Gene3D" id="3.40.920.10">
    <property type="entry name" value="Pyruvate-ferredoxin oxidoreductase, PFOR, domain III"/>
    <property type="match status" value="1"/>
</dbReference>
<evidence type="ECO:0000313" key="3">
    <source>
        <dbReference type="EMBL" id="KPK64040.1"/>
    </source>
</evidence>
<feature type="domain" description="Pyruvate/ketoisovalerate oxidoreductase catalytic" evidence="2">
    <location>
        <begin position="10"/>
        <end position="172"/>
    </location>
</feature>
<dbReference type="AlphaFoldDB" id="A0A0S8FTF9"/>
<reference evidence="3 4" key="1">
    <citation type="journal article" date="2015" name="Microbiome">
        <title>Genomic resolution of linkages in carbon, nitrogen, and sulfur cycling among widespread estuary sediment bacteria.</title>
        <authorList>
            <person name="Baker B.J."/>
            <person name="Lazar C.S."/>
            <person name="Teske A.P."/>
            <person name="Dick G.J."/>
        </authorList>
    </citation>
    <scope>NUCLEOTIDE SEQUENCE [LARGE SCALE GENOMIC DNA]</scope>
    <source>
        <strain evidence="3">SM23_42</strain>
    </source>
</reference>
<evidence type="ECO:0000256" key="1">
    <source>
        <dbReference type="ARBA" id="ARBA00023002"/>
    </source>
</evidence>
<organism evidence="3 4">
    <name type="scientific">candidate division WOR_3 bacterium SM23_42</name>
    <dbReference type="NCBI Taxonomy" id="1703779"/>
    <lineage>
        <taxon>Bacteria</taxon>
        <taxon>Bacteria division WOR-3</taxon>
    </lineage>
</organism>
<evidence type="ECO:0000259" key="2">
    <source>
        <dbReference type="Pfam" id="PF01558"/>
    </source>
</evidence>
<dbReference type="Proteomes" id="UP000051373">
    <property type="component" value="Unassembled WGS sequence"/>
</dbReference>
<dbReference type="GO" id="GO:0016903">
    <property type="term" value="F:oxidoreductase activity, acting on the aldehyde or oxo group of donors"/>
    <property type="evidence" value="ECO:0007669"/>
    <property type="project" value="InterPro"/>
</dbReference>
<evidence type="ECO:0000313" key="4">
    <source>
        <dbReference type="Proteomes" id="UP000051373"/>
    </source>
</evidence>
<dbReference type="InterPro" id="IPR002869">
    <property type="entry name" value="Pyrv_flavodox_OxRed_cen"/>
</dbReference>
<dbReference type="InterPro" id="IPR019752">
    <property type="entry name" value="Pyrv/ketoisovalerate_OxRed_cat"/>
</dbReference>